<evidence type="ECO:0000256" key="1">
    <source>
        <dbReference type="SAM" id="MobiDB-lite"/>
    </source>
</evidence>
<sequence>MKRIVTAGVFYCVASMAEAEVPTEVIDECNEVHAASYNNMPECLKEGVVAHEMLETALSDDFYGPGAQRVIDGCRERNDTYEKVWICFENAAEQAVETRRMIGGENIKDACFASISDPSIYDRIVEENKKARRKHIREEYFYGGQMYFPFKGCPQEDQTAEEPTNSGNDGKDDGLSAQACSAYRDFEQVLSSNSTADLETAFSAAESLPEDERFNGILALGVSQSSIEFLKAGDEKEAMGTAFILAALMNKHHPDMLKRFMESGEMNSNPNLDALGDQMILGLLSMALVGYEEQCAE</sequence>
<reference evidence="2 3" key="1">
    <citation type="submission" date="2015-02" db="EMBL/GenBank/DDBJ databases">
        <title>Genome sequene of Rhodovulum sulfidophilum DSM 2351.</title>
        <authorList>
            <person name="Nagao N."/>
        </authorList>
    </citation>
    <scope>NUCLEOTIDE SEQUENCE [LARGE SCALE GENOMIC DNA]</scope>
    <source>
        <strain evidence="2 3">DSM 2351</strain>
    </source>
</reference>
<organism evidence="2 3">
    <name type="scientific">Rhodovulum sulfidophilum</name>
    <name type="common">Rhodobacter sulfidophilus</name>
    <dbReference type="NCBI Taxonomy" id="35806"/>
    <lineage>
        <taxon>Bacteria</taxon>
        <taxon>Pseudomonadati</taxon>
        <taxon>Pseudomonadota</taxon>
        <taxon>Alphaproteobacteria</taxon>
        <taxon>Rhodobacterales</taxon>
        <taxon>Paracoccaceae</taxon>
        <taxon>Rhodovulum</taxon>
    </lineage>
</organism>
<proteinExistence type="predicted"/>
<protein>
    <submittedName>
        <fullName evidence="2">Glutamate synthase</fullName>
    </submittedName>
</protein>
<feature type="region of interest" description="Disordered" evidence="1">
    <location>
        <begin position="153"/>
        <end position="174"/>
    </location>
</feature>
<dbReference type="Proteomes" id="UP000064912">
    <property type="component" value="Chromosome"/>
</dbReference>
<evidence type="ECO:0000313" key="3">
    <source>
        <dbReference type="Proteomes" id="UP000064912"/>
    </source>
</evidence>
<evidence type="ECO:0000313" key="2">
    <source>
        <dbReference type="EMBL" id="BAQ67818.1"/>
    </source>
</evidence>
<gene>
    <name evidence="2" type="ORF">NHU_00649</name>
</gene>
<dbReference type="EMBL" id="AP014800">
    <property type="protein sequence ID" value="BAQ67818.1"/>
    <property type="molecule type" value="Genomic_DNA"/>
</dbReference>
<accession>A0A0D6AY33</accession>
<dbReference type="PATRIC" id="fig|35806.4.peg.664"/>
<dbReference type="AlphaFoldDB" id="A0A0D6AY33"/>
<name>A0A0D6AY33_RHOSU</name>
<dbReference type="KEGG" id="rsu:NHU_00649"/>